<dbReference type="InterPro" id="IPR019384">
    <property type="entry name" value="FHIP"/>
</dbReference>
<comment type="similarity">
    <text evidence="1">Belongs to the FHIP family.</text>
</comment>
<protein>
    <recommendedName>
        <fullName evidence="3">FHF complex subunit HOOK-interacting protein C-terminal domain-containing protein</fullName>
    </recommendedName>
</protein>
<comment type="caution">
    <text evidence="4">The sequence shown here is derived from an EMBL/GenBank/DDBJ whole genome shotgun (WGS) entry which is preliminary data.</text>
</comment>
<sequence length="945" mass="106037">MNMNNWIGGWTPFTINQGKSIATNLPSYQLDHVAAYNAFVRHWQQIKEIFEHSQITCDDVTAVVNHYGQMINFLLVDLKSITIENSHANTLELQKPNNNSSEISDEPSNTPIFDHFLGERVLQTIFQWSSKSGEFFNVLKLEQLKAFETLLSNSHPEILVYTPITEPLLLLLESCSGCVPVEVEKRLVVLLNQLWVSLKDNQHLLKYFLVLKGNTQTFLIFSLLLPFIHRDGGIGQQSRDALLLSMSVSASDSLVANYIYRYSNFCPVIAAGLSGLYSMLPRSLSIKTEGWYRISSDDVASIPALFMFANSLGFCNAIVQIAHPSIQRQLIDYLYQGFLVTVVGPALIQNVLEEVVAAIAYVEFFLQSVTEEKLQRAFLALLLSPQEWSDLPLVTTLISHLHSSYVQLSLVTLNLFNTLINLYSEDAMITLVFQYLTPCSHVMLSQRSKLSQSPFYAADRFLRLLPSVCQVESALDNEMPELAEKDPELITPFSVYLKEARMKIIAASHACSSWTWAYDAQSPPPSEAVHLISAAKLIPVIPYSKARMNSESCTQSLPYDACKDPEFDEKQKSWSLPVYGTEKLETSPSILRKNTFPHNESNNNLKNQCNNPPSEQETMDSFGESSGYYSPKGSGDSSPLHTNRNRNHTSKILSHDLPDTCQLNENNDWFLQFLDESDAPQVSGEEDELEFIDDFYNAVEFETKKVEYYKIEEEDSDFQSLFLPSLSSGEEVSNDENGQLMGSHPKPSIGPFLEALINHIDNFFTSNIDTSMLAMLCVSNLATYPCPLLTSLLLQPSVVLQPAVRSLYQVLGQVKQKIDSILTSQDLPIFIDARRKFQQSFSFEAASDKSPLPSSSPSPFTRGTPLETTPVREDTLVNLPGGSGYRYINSSNNPVSPFLLAPTEKRQAAICAVLFQEWLLELAALAEEHTVNCHTIRFHSISRSS</sequence>
<dbReference type="InterPro" id="IPR045669">
    <property type="entry name" value="FHIP_C"/>
</dbReference>
<name>A0A5N5SX73_9CRUS</name>
<evidence type="ECO:0000313" key="4">
    <source>
        <dbReference type="EMBL" id="KAB7498836.1"/>
    </source>
</evidence>
<dbReference type="PANTHER" id="PTHR21705">
    <property type="entry name" value="RAI16 PROTEIN-RELATED"/>
    <property type="match status" value="1"/>
</dbReference>
<evidence type="ECO:0000313" key="5">
    <source>
        <dbReference type="Proteomes" id="UP000326759"/>
    </source>
</evidence>
<dbReference type="EMBL" id="SEYY01018949">
    <property type="protein sequence ID" value="KAB7498836.1"/>
    <property type="molecule type" value="Genomic_DNA"/>
</dbReference>
<gene>
    <name evidence="4" type="ORF">Anas_06168</name>
</gene>
<organism evidence="4 5">
    <name type="scientific">Armadillidium nasatum</name>
    <dbReference type="NCBI Taxonomy" id="96803"/>
    <lineage>
        <taxon>Eukaryota</taxon>
        <taxon>Metazoa</taxon>
        <taxon>Ecdysozoa</taxon>
        <taxon>Arthropoda</taxon>
        <taxon>Crustacea</taxon>
        <taxon>Multicrustacea</taxon>
        <taxon>Malacostraca</taxon>
        <taxon>Eumalacostraca</taxon>
        <taxon>Peracarida</taxon>
        <taxon>Isopoda</taxon>
        <taxon>Oniscidea</taxon>
        <taxon>Crinocheta</taxon>
        <taxon>Armadillidiidae</taxon>
        <taxon>Armadillidium</taxon>
    </lineage>
</organism>
<dbReference type="Pfam" id="PF10257">
    <property type="entry name" value="RAI16-like"/>
    <property type="match status" value="1"/>
</dbReference>
<feature type="region of interest" description="Disordered" evidence="2">
    <location>
        <begin position="589"/>
        <end position="646"/>
    </location>
</feature>
<dbReference type="AlphaFoldDB" id="A0A5N5SX73"/>
<reference evidence="4 5" key="1">
    <citation type="journal article" date="2019" name="PLoS Biol.">
        <title>Sex chromosomes control vertical transmission of feminizing Wolbachia symbionts in an isopod.</title>
        <authorList>
            <person name="Becking T."/>
            <person name="Chebbi M.A."/>
            <person name="Giraud I."/>
            <person name="Moumen B."/>
            <person name="Laverre T."/>
            <person name="Caubet Y."/>
            <person name="Peccoud J."/>
            <person name="Gilbert C."/>
            <person name="Cordaux R."/>
        </authorList>
    </citation>
    <scope>NUCLEOTIDE SEQUENCE [LARGE SCALE GENOMIC DNA]</scope>
    <source>
        <strain evidence="4">ANa2</strain>
        <tissue evidence="4">Whole body excluding digestive tract and cuticle</tissue>
    </source>
</reference>
<feature type="compositionally biased region" description="Low complexity" evidence="2">
    <location>
        <begin position="850"/>
        <end position="859"/>
    </location>
</feature>
<evidence type="ECO:0000256" key="1">
    <source>
        <dbReference type="ARBA" id="ARBA00024336"/>
    </source>
</evidence>
<dbReference type="Pfam" id="PF19314">
    <property type="entry name" value="DUF5917"/>
    <property type="match status" value="1"/>
</dbReference>
<feature type="compositionally biased region" description="Low complexity" evidence="2">
    <location>
        <begin position="599"/>
        <end position="611"/>
    </location>
</feature>
<feature type="domain" description="FHF complex subunit HOOK-interacting protein C-terminal" evidence="3">
    <location>
        <begin position="749"/>
        <end position="826"/>
    </location>
</feature>
<feature type="region of interest" description="Disordered" evidence="2">
    <location>
        <begin position="844"/>
        <end position="872"/>
    </location>
</feature>
<dbReference type="OrthoDB" id="6287422at2759"/>
<dbReference type="PANTHER" id="PTHR21705:SF11">
    <property type="entry name" value="FHIP FAMILY PROTEIN CG3558"/>
    <property type="match status" value="1"/>
</dbReference>
<evidence type="ECO:0000256" key="2">
    <source>
        <dbReference type="SAM" id="MobiDB-lite"/>
    </source>
</evidence>
<accession>A0A5N5SX73</accession>
<keyword evidence="5" id="KW-1185">Reference proteome</keyword>
<evidence type="ECO:0000259" key="3">
    <source>
        <dbReference type="Pfam" id="PF19314"/>
    </source>
</evidence>
<proteinExistence type="inferred from homology"/>
<dbReference type="Proteomes" id="UP000326759">
    <property type="component" value="Unassembled WGS sequence"/>
</dbReference>